<evidence type="ECO:0000256" key="2">
    <source>
        <dbReference type="PROSITE-ProRule" id="PRU00339"/>
    </source>
</evidence>
<dbReference type="GO" id="GO:0006355">
    <property type="term" value="P:regulation of DNA-templated transcription"/>
    <property type="evidence" value="ECO:0007669"/>
    <property type="project" value="InterPro"/>
</dbReference>
<dbReference type="InterPro" id="IPR019734">
    <property type="entry name" value="TPR_rpt"/>
</dbReference>
<protein>
    <recommendedName>
        <fullName evidence="5">OmpR/PhoB-type domain-containing protein</fullName>
    </recommendedName>
</protein>
<evidence type="ECO:0000313" key="6">
    <source>
        <dbReference type="EMBL" id="KZN61573.1"/>
    </source>
</evidence>
<keyword evidence="4" id="KW-0812">Transmembrane</keyword>
<dbReference type="PROSITE" id="PS50005">
    <property type="entry name" value="TPR"/>
    <property type="match status" value="2"/>
</dbReference>
<organism evidence="6 7">
    <name type="scientific">Pseudoalteromonas luteoviolacea S4060-1</name>
    <dbReference type="NCBI Taxonomy" id="1365257"/>
    <lineage>
        <taxon>Bacteria</taxon>
        <taxon>Pseudomonadati</taxon>
        <taxon>Pseudomonadota</taxon>
        <taxon>Gammaproteobacteria</taxon>
        <taxon>Alteromonadales</taxon>
        <taxon>Pseudoalteromonadaceae</taxon>
        <taxon>Pseudoalteromonas</taxon>
    </lineage>
</organism>
<comment type="caution">
    <text evidence="6">The sequence shown here is derived from an EMBL/GenBank/DDBJ whole genome shotgun (WGS) entry which is preliminary data.</text>
</comment>
<dbReference type="InterPro" id="IPR001867">
    <property type="entry name" value="OmpR/PhoB-type_DNA-bd"/>
</dbReference>
<dbReference type="PANTHER" id="PTHR12558">
    <property type="entry name" value="CELL DIVISION CYCLE 16,23,27"/>
    <property type="match status" value="1"/>
</dbReference>
<evidence type="ECO:0000256" key="1">
    <source>
        <dbReference type="ARBA" id="ARBA00023125"/>
    </source>
</evidence>
<dbReference type="SMART" id="SM00028">
    <property type="entry name" value="TPR"/>
    <property type="match status" value="3"/>
</dbReference>
<keyword evidence="4" id="KW-1133">Transmembrane helix</keyword>
<sequence length="590" mass="68294">MKSELEKFRVGKWVVTPKLNKMQHVSTSSVHVVTPKVMALLTTLIAYRNNPLSVESLAQLVWPDRVVSDNSVYQAVAMLRKVLNEDGDIDYIERISSQGYRLSTEIEVSNFDTPLAETKPTLQPLLLIGTAVLVAVVFLAIHALNTKKQIDSKSDPHFEAISLAEHLAKSKLPERITKAKQIYTEVLEINPEHPFAMSGLCNTYMALAIYGSFPESQVDALCRPLLSKALELDGNNPDVLTSLARLEALSRRFDKAKMYFDRSLSLSNDSPMLWHWYGRFHREKNNLDEALNAHLKAFRLAPNNPTVLRGLAYTYLNRRDLKNARKYFERSVEIAPHVKHIALYQLDFYLLNMQRAREYRVWFEKHMTEYSRVYPLHKLSHILFLLSTGNLEEAIQKSEEVQLTQQSETSFNLYVRAGLRWYSEDKEGAIELLRQRYLLAPEDNHYAMPYIMGLYQTRQYSTAKRLFEKHFKEVSTLNLQVNEHIGVYLLYALILKKVDERSKAQEIRALISAFLNGPTKLDIRYQPFWYVLNEKPEKLTTSLFELLDSGWLPDANDNIFAVEMYSELTDDVEIRDMWLKKLKTMQATVN</sequence>
<dbReference type="PANTHER" id="PTHR12558:SF13">
    <property type="entry name" value="CELL DIVISION CYCLE PROTEIN 27 HOMOLOG"/>
    <property type="match status" value="1"/>
</dbReference>
<dbReference type="GO" id="GO:0003677">
    <property type="term" value="F:DNA binding"/>
    <property type="evidence" value="ECO:0007669"/>
    <property type="project" value="UniProtKB-UniRule"/>
</dbReference>
<dbReference type="Pfam" id="PF00486">
    <property type="entry name" value="Trans_reg_C"/>
    <property type="match status" value="1"/>
</dbReference>
<dbReference type="InterPro" id="IPR016032">
    <property type="entry name" value="Sig_transdc_resp-reg_C-effctor"/>
</dbReference>
<dbReference type="PATRIC" id="fig|1365257.3.peg.4470"/>
<keyword evidence="4" id="KW-0472">Membrane</keyword>
<dbReference type="SUPFAM" id="SSF46894">
    <property type="entry name" value="C-terminal effector domain of the bipartite response regulators"/>
    <property type="match status" value="1"/>
</dbReference>
<dbReference type="InterPro" id="IPR011990">
    <property type="entry name" value="TPR-like_helical_dom_sf"/>
</dbReference>
<dbReference type="Gene3D" id="1.10.10.10">
    <property type="entry name" value="Winged helix-like DNA-binding domain superfamily/Winged helix DNA-binding domain"/>
    <property type="match status" value="1"/>
</dbReference>
<dbReference type="RefSeq" id="WP_063382673.1">
    <property type="nucleotide sequence ID" value="NZ_AUXX01000045.1"/>
</dbReference>
<keyword evidence="2" id="KW-0802">TPR repeat</keyword>
<feature type="repeat" description="TPR" evidence="2">
    <location>
        <begin position="305"/>
        <end position="338"/>
    </location>
</feature>
<dbReference type="CDD" id="cd00383">
    <property type="entry name" value="trans_reg_C"/>
    <property type="match status" value="1"/>
</dbReference>
<accession>A0A167JRU5</accession>
<feature type="DNA-binding region" description="OmpR/PhoB-type" evidence="3">
    <location>
        <begin position="5"/>
        <end position="104"/>
    </location>
</feature>
<dbReference type="Pfam" id="PF13181">
    <property type="entry name" value="TPR_8"/>
    <property type="match status" value="1"/>
</dbReference>
<dbReference type="SMART" id="SM00862">
    <property type="entry name" value="Trans_reg_C"/>
    <property type="match status" value="1"/>
</dbReference>
<dbReference type="PROSITE" id="PS51755">
    <property type="entry name" value="OMPR_PHOB"/>
    <property type="match status" value="1"/>
</dbReference>
<dbReference type="Proteomes" id="UP000076661">
    <property type="component" value="Unassembled WGS sequence"/>
</dbReference>
<keyword evidence="1 3" id="KW-0238">DNA-binding</keyword>
<dbReference type="Gene3D" id="1.25.40.10">
    <property type="entry name" value="Tetratricopeptide repeat domain"/>
    <property type="match status" value="1"/>
</dbReference>
<dbReference type="InterPro" id="IPR036388">
    <property type="entry name" value="WH-like_DNA-bd_sf"/>
</dbReference>
<dbReference type="EMBL" id="AUXX01000045">
    <property type="protein sequence ID" value="KZN61573.1"/>
    <property type="molecule type" value="Genomic_DNA"/>
</dbReference>
<evidence type="ECO:0000256" key="3">
    <source>
        <dbReference type="PROSITE-ProRule" id="PRU01091"/>
    </source>
</evidence>
<feature type="domain" description="OmpR/PhoB-type" evidence="5">
    <location>
        <begin position="5"/>
        <end position="104"/>
    </location>
</feature>
<reference evidence="6 7" key="1">
    <citation type="submission" date="2013-07" db="EMBL/GenBank/DDBJ databases">
        <title>Comparative Genomic and Metabolomic Analysis of Twelve Strains of Pseudoalteromonas luteoviolacea.</title>
        <authorList>
            <person name="Vynne N.G."/>
            <person name="Mansson M."/>
            <person name="Gram L."/>
        </authorList>
    </citation>
    <scope>NUCLEOTIDE SEQUENCE [LARGE SCALE GENOMIC DNA]</scope>
    <source>
        <strain evidence="6 7">S4060-1</strain>
    </source>
</reference>
<evidence type="ECO:0000259" key="5">
    <source>
        <dbReference type="PROSITE" id="PS51755"/>
    </source>
</evidence>
<proteinExistence type="predicted"/>
<dbReference type="AlphaFoldDB" id="A0A167JRU5"/>
<evidence type="ECO:0000256" key="4">
    <source>
        <dbReference type="SAM" id="Phobius"/>
    </source>
</evidence>
<feature type="repeat" description="TPR" evidence="2">
    <location>
        <begin position="271"/>
        <end position="304"/>
    </location>
</feature>
<name>A0A167JRU5_9GAMM</name>
<evidence type="ECO:0000313" key="7">
    <source>
        <dbReference type="Proteomes" id="UP000076661"/>
    </source>
</evidence>
<dbReference type="SUPFAM" id="SSF48452">
    <property type="entry name" value="TPR-like"/>
    <property type="match status" value="2"/>
</dbReference>
<dbReference type="GO" id="GO:0000160">
    <property type="term" value="P:phosphorelay signal transduction system"/>
    <property type="evidence" value="ECO:0007669"/>
    <property type="project" value="InterPro"/>
</dbReference>
<gene>
    <name evidence="6" type="ORF">N478_05765</name>
</gene>
<feature type="transmembrane region" description="Helical" evidence="4">
    <location>
        <begin position="125"/>
        <end position="144"/>
    </location>
</feature>